<evidence type="ECO:0000313" key="2">
    <source>
        <dbReference type="EMBL" id="KAK1748207.1"/>
    </source>
</evidence>
<feature type="compositionally biased region" description="Low complexity" evidence="1">
    <location>
        <begin position="91"/>
        <end position="100"/>
    </location>
</feature>
<dbReference type="AlphaFoldDB" id="A0AAD8YMZ2"/>
<proteinExistence type="predicted"/>
<accession>A0AAD8YMZ2</accession>
<sequence length="929" mass="102195">MKTIIAATTLATAVAASQQSLEAIQKDGLSSDSAMGRHLLANARKLEDGNAYNNNYDDMSWVAGFSIKFLGCNTVTQWVNENADNEDGDDNNNNQNAAMDPTNGKIESVGLVRFRLCPRDHCFDHFAVGCSQHYGEYVVAMSTFLETYLAYEKEMSEQGCEAYRETCYTKCDQSNKALCYYNCYKGYGINAAFCASSDGNGNYYDGMFDMDSAIQCTQYEYGGEDGYQHWLGPQCSGQGGVITLGLFDDEDCQVASDRQPVYYQKNYGAPVTPHTSDSIVSTNCMSCLATDEDAANQDAEYYNYDADGNKNYYESDNVNSLCATAYLAAGKCENQIDSSSVLYPEEGACTYLEGVKRLKDDGIIRGNETVTSKPASIAIGFFTGAACLLAGYVGYLKHKIQKSRPNMSANDAEETASSAADDDVTTAVENLEVSSNGSKDFPNQPILAEMHQKRSATHSKLRAYEAKRRAAYESKLQSSSLYWRAFRTLMHDSLLETQKADALLRGWTHASETYEMSMRSVGEWCIDEKGVPVTDAKKKKKILDAQEASAAVGGTGGDGAKTLLAAAGLLEQLKSDVLVMEKLGDSIMHELEMAEEEVCSAWLAYYNKAMEFCGSSASDIKTKQAGARVGAPVDPNAVVHGCTDVWVDEMRYRMAVAFLSSVWEKCSSELSKLFLSMKDAECNRRNRIKELLIKATQRQERLWLGLPGVVTPILKDLIEWPMERKIVEDDVQSSIRARAQSIQRDETEHKKADDSTVKAAGLTGVNMKDGNFELSSPLVSDLMSRAKVIEKRGTGLMSTWKVTLAIVTEDSFLQLFDLPSSCKLHPGSAPEVAFQNLIPPVIVPSLEGIKGGIKIPSAKTWFDNLAPTESFVLSNCTVSIKDVTAKDPNTFELIEALSGKMMARTRKMQFRAVTREEAVDFVEALKKSK</sequence>
<reference evidence="2" key="1">
    <citation type="submission" date="2023-06" db="EMBL/GenBank/DDBJ databases">
        <title>Survivors Of The Sea: Transcriptome response of Skeletonema marinoi to long-term dormancy.</title>
        <authorList>
            <person name="Pinder M.I.M."/>
            <person name="Kourtchenko O."/>
            <person name="Robertson E.K."/>
            <person name="Larsson T."/>
            <person name="Maumus F."/>
            <person name="Osuna-Cruz C.M."/>
            <person name="Vancaester E."/>
            <person name="Stenow R."/>
            <person name="Vandepoele K."/>
            <person name="Ploug H."/>
            <person name="Bruchert V."/>
            <person name="Godhe A."/>
            <person name="Topel M."/>
        </authorList>
    </citation>
    <scope>NUCLEOTIDE SEQUENCE</scope>
    <source>
        <strain evidence="2">R05AC</strain>
    </source>
</reference>
<dbReference type="EMBL" id="JATAAI010000001">
    <property type="protein sequence ID" value="KAK1748207.1"/>
    <property type="molecule type" value="Genomic_DNA"/>
</dbReference>
<gene>
    <name evidence="2" type="ORF">QTG54_000146</name>
</gene>
<keyword evidence="3" id="KW-1185">Reference proteome</keyword>
<evidence type="ECO:0000313" key="3">
    <source>
        <dbReference type="Proteomes" id="UP001224775"/>
    </source>
</evidence>
<name>A0AAD8YMZ2_9STRA</name>
<dbReference type="Proteomes" id="UP001224775">
    <property type="component" value="Unassembled WGS sequence"/>
</dbReference>
<protein>
    <submittedName>
        <fullName evidence="2">Uncharacterized protein</fullName>
    </submittedName>
</protein>
<evidence type="ECO:0000256" key="1">
    <source>
        <dbReference type="SAM" id="MobiDB-lite"/>
    </source>
</evidence>
<comment type="caution">
    <text evidence="2">The sequence shown here is derived from an EMBL/GenBank/DDBJ whole genome shotgun (WGS) entry which is preliminary data.</text>
</comment>
<feature type="region of interest" description="Disordered" evidence="1">
    <location>
        <begin position="81"/>
        <end position="102"/>
    </location>
</feature>
<organism evidence="2 3">
    <name type="scientific">Skeletonema marinoi</name>
    <dbReference type="NCBI Taxonomy" id="267567"/>
    <lineage>
        <taxon>Eukaryota</taxon>
        <taxon>Sar</taxon>
        <taxon>Stramenopiles</taxon>
        <taxon>Ochrophyta</taxon>
        <taxon>Bacillariophyta</taxon>
        <taxon>Coscinodiscophyceae</taxon>
        <taxon>Thalassiosirophycidae</taxon>
        <taxon>Thalassiosirales</taxon>
        <taxon>Skeletonemataceae</taxon>
        <taxon>Skeletonema</taxon>
        <taxon>Skeletonema marinoi-dohrnii complex</taxon>
    </lineage>
</organism>